<evidence type="ECO:0000313" key="3">
    <source>
        <dbReference type="Proteomes" id="UP000244180"/>
    </source>
</evidence>
<dbReference type="Proteomes" id="UP000244180">
    <property type="component" value="Unassembled WGS sequence"/>
</dbReference>
<protein>
    <submittedName>
        <fullName evidence="2">Uncharacterized protein</fullName>
    </submittedName>
</protein>
<proteinExistence type="predicted"/>
<reference evidence="2 3" key="1">
    <citation type="submission" date="2017-08" db="EMBL/GenBank/DDBJ databases">
        <title>Burning lignite coal seam in the remote Altai Mountains harbors a hydrogen-driven thermophilic microbial community.</title>
        <authorList>
            <person name="Kadnikov V.V."/>
            <person name="Mardanov A.V."/>
            <person name="Ivasenko D."/>
            <person name="Beletsky A.V."/>
            <person name="Karnachuk O.V."/>
            <person name="Ravin N.V."/>
        </authorList>
    </citation>
    <scope>NUCLEOTIDE SEQUENCE [LARGE SCALE GENOMIC DNA]</scope>
    <source>
        <strain evidence="2">AL33</strain>
    </source>
</reference>
<dbReference type="AlphaFoldDB" id="A0A2T5G3T8"/>
<accession>A0A2T5G3T8</accession>
<name>A0A2T5G3T8_HYDSH</name>
<gene>
    <name evidence="2" type="ORF">HSCHL_2494</name>
</gene>
<dbReference type="EMBL" id="PEBV01000067">
    <property type="protein sequence ID" value="PTQ50848.1"/>
    <property type="molecule type" value="Genomic_DNA"/>
</dbReference>
<sequence length="54" mass="5990">MKRTKSIPGSIKFKAALERIKGEKRSSNAPGNPEFIRTPLEGKASPPGKRRRTL</sequence>
<evidence type="ECO:0000256" key="1">
    <source>
        <dbReference type="SAM" id="MobiDB-lite"/>
    </source>
</evidence>
<organism evidence="2 3">
    <name type="scientific">Hydrogenibacillus schlegelii</name>
    <name type="common">Bacillus schlegelii</name>
    <dbReference type="NCBI Taxonomy" id="1484"/>
    <lineage>
        <taxon>Bacteria</taxon>
        <taxon>Bacillati</taxon>
        <taxon>Bacillota</taxon>
        <taxon>Bacilli</taxon>
        <taxon>Bacillales</taxon>
        <taxon>Bacillales Family X. Incertae Sedis</taxon>
        <taxon>Hydrogenibacillus</taxon>
    </lineage>
</organism>
<comment type="caution">
    <text evidence="2">The sequence shown here is derived from an EMBL/GenBank/DDBJ whole genome shotgun (WGS) entry which is preliminary data.</text>
</comment>
<feature type="region of interest" description="Disordered" evidence="1">
    <location>
        <begin position="20"/>
        <end position="54"/>
    </location>
</feature>
<evidence type="ECO:0000313" key="2">
    <source>
        <dbReference type="EMBL" id="PTQ50848.1"/>
    </source>
</evidence>